<feature type="chain" id="PRO_5035479212" description="Peptidase M14 domain-containing protein" evidence="8">
    <location>
        <begin position="19"/>
        <end position="250"/>
    </location>
</feature>
<dbReference type="PANTHER" id="PTHR11705:SF143">
    <property type="entry name" value="SLL0236 PROTEIN"/>
    <property type="match status" value="1"/>
</dbReference>
<dbReference type="EMBL" id="VTPC01005101">
    <property type="protein sequence ID" value="KAF2896457.1"/>
    <property type="molecule type" value="Genomic_DNA"/>
</dbReference>
<comment type="caution">
    <text evidence="7">Lacks conserved residue(s) required for the propagation of feature annotation.</text>
</comment>
<dbReference type="PANTHER" id="PTHR11705">
    <property type="entry name" value="PROTEASE FAMILY M14 CARBOXYPEPTIDASE A,B"/>
    <property type="match status" value="1"/>
</dbReference>
<keyword evidence="5" id="KW-0862">Zinc</keyword>
<organism evidence="10 11">
    <name type="scientific">Ignelater luminosus</name>
    <name type="common">Cucubano</name>
    <name type="synonym">Pyrophorus luminosus</name>
    <dbReference type="NCBI Taxonomy" id="2038154"/>
    <lineage>
        <taxon>Eukaryota</taxon>
        <taxon>Metazoa</taxon>
        <taxon>Ecdysozoa</taxon>
        <taxon>Arthropoda</taxon>
        <taxon>Hexapoda</taxon>
        <taxon>Insecta</taxon>
        <taxon>Pterygota</taxon>
        <taxon>Neoptera</taxon>
        <taxon>Endopterygota</taxon>
        <taxon>Coleoptera</taxon>
        <taxon>Polyphaga</taxon>
        <taxon>Elateriformia</taxon>
        <taxon>Elateroidea</taxon>
        <taxon>Elateridae</taxon>
        <taxon>Agrypninae</taxon>
        <taxon>Pyrophorini</taxon>
        <taxon>Ignelater</taxon>
    </lineage>
</organism>
<keyword evidence="6" id="KW-0482">Metalloprotease</keyword>
<dbReference type="InterPro" id="IPR000834">
    <property type="entry name" value="Peptidase_M14"/>
</dbReference>
<dbReference type="OrthoDB" id="3626597at2759"/>
<evidence type="ECO:0000259" key="9">
    <source>
        <dbReference type="PROSITE" id="PS52035"/>
    </source>
</evidence>
<keyword evidence="8" id="KW-0732">Signal</keyword>
<comment type="similarity">
    <text evidence="2 7">Belongs to the peptidase M14 family.</text>
</comment>
<sequence length="250" mass="29659">MYFYLFLLLSIPKFYVYGSSENAYGPKVVEAQIRSKHWKLIEREENINSLDLLSRRIVEPRKLWNLTFLAWPDTMDMLNKNNIKFRILIDHVFRYLENYRNKTEYRRAGLVDDAITFTDFLTFTEIESFVRDIAPNLSTKHKKVTTEIIGQTVQKRNIPMVKIMHKDAKNVIFIDAGIHSREWLAITTSLYLLTVVLNADEHSIVSKMNWYIIPVLNPDGYVRSHMVRTIKNIYFCTFFLLCCNNKRYLL</sequence>
<dbReference type="GO" id="GO:0008270">
    <property type="term" value="F:zinc ion binding"/>
    <property type="evidence" value="ECO:0007669"/>
    <property type="project" value="InterPro"/>
</dbReference>
<comment type="caution">
    <text evidence="10">The sequence shown here is derived from an EMBL/GenBank/DDBJ whole genome shotgun (WGS) entry which is preliminary data.</text>
</comment>
<keyword evidence="4" id="KW-0378">Hydrolase</keyword>
<dbReference type="GO" id="GO:0004181">
    <property type="term" value="F:metallocarboxypeptidase activity"/>
    <property type="evidence" value="ECO:0007669"/>
    <property type="project" value="InterPro"/>
</dbReference>
<dbReference type="PROSITE" id="PS52035">
    <property type="entry name" value="PEPTIDASE_M14"/>
    <property type="match status" value="1"/>
</dbReference>
<evidence type="ECO:0000313" key="11">
    <source>
        <dbReference type="Proteomes" id="UP000801492"/>
    </source>
</evidence>
<feature type="signal peptide" evidence="8">
    <location>
        <begin position="1"/>
        <end position="18"/>
    </location>
</feature>
<reference evidence="10" key="1">
    <citation type="submission" date="2019-08" db="EMBL/GenBank/DDBJ databases">
        <title>The genome of the North American firefly Photinus pyralis.</title>
        <authorList>
            <consortium name="Photinus pyralis genome working group"/>
            <person name="Fallon T.R."/>
            <person name="Sander Lower S.E."/>
            <person name="Weng J.-K."/>
        </authorList>
    </citation>
    <scope>NUCLEOTIDE SEQUENCE</scope>
    <source>
        <strain evidence="10">TRF0915ILg1</strain>
        <tissue evidence="10">Whole body</tissue>
    </source>
</reference>
<evidence type="ECO:0000256" key="8">
    <source>
        <dbReference type="SAM" id="SignalP"/>
    </source>
</evidence>
<evidence type="ECO:0000313" key="10">
    <source>
        <dbReference type="EMBL" id="KAF2896457.1"/>
    </source>
</evidence>
<gene>
    <name evidence="10" type="ORF">ILUMI_09722</name>
</gene>
<dbReference type="Pfam" id="PF00246">
    <property type="entry name" value="Peptidase_M14"/>
    <property type="match status" value="1"/>
</dbReference>
<evidence type="ECO:0000256" key="6">
    <source>
        <dbReference type="ARBA" id="ARBA00023049"/>
    </source>
</evidence>
<evidence type="ECO:0000256" key="1">
    <source>
        <dbReference type="ARBA" id="ARBA00001947"/>
    </source>
</evidence>
<protein>
    <recommendedName>
        <fullName evidence="9">Peptidase M14 domain-containing protein</fullName>
    </recommendedName>
</protein>
<evidence type="ECO:0000256" key="7">
    <source>
        <dbReference type="PROSITE-ProRule" id="PRU01379"/>
    </source>
</evidence>
<dbReference type="AlphaFoldDB" id="A0A8K0GC57"/>
<feature type="domain" description="Peptidase M14" evidence="9">
    <location>
        <begin position="119"/>
        <end position="250"/>
    </location>
</feature>
<dbReference type="Proteomes" id="UP000801492">
    <property type="component" value="Unassembled WGS sequence"/>
</dbReference>
<name>A0A8K0GC57_IGNLU</name>
<comment type="cofactor">
    <cofactor evidence="1">
        <name>Zn(2+)</name>
        <dbReference type="ChEBI" id="CHEBI:29105"/>
    </cofactor>
</comment>
<dbReference type="Gene3D" id="3.40.630.10">
    <property type="entry name" value="Zn peptidases"/>
    <property type="match status" value="1"/>
</dbReference>
<proteinExistence type="inferred from homology"/>
<dbReference type="GO" id="GO:0006508">
    <property type="term" value="P:proteolysis"/>
    <property type="evidence" value="ECO:0007669"/>
    <property type="project" value="UniProtKB-KW"/>
</dbReference>
<keyword evidence="3" id="KW-0645">Protease</keyword>
<evidence type="ECO:0000256" key="2">
    <source>
        <dbReference type="ARBA" id="ARBA00005988"/>
    </source>
</evidence>
<evidence type="ECO:0000256" key="4">
    <source>
        <dbReference type="ARBA" id="ARBA00022801"/>
    </source>
</evidence>
<evidence type="ECO:0000256" key="3">
    <source>
        <dbReference type="ARBA" id="ARBA00022670"/>
    </source>
</evidence>
<dbReference type="SUPFAM" id="SSF53187">
    <property type="entry name" value="Zn-dependent exopeptidases"/>
    <property type="match status" value="1"/>
</dbReference>
<dbReference type="GO" id="GO:0005615">
    <property type="term" value="C:extracellular space"/>
    <property type="evidence" value="ECO:0007669"/>
    <property type="project" value="TreeGrafter"/>
</dbReference>
<evidence type="ECO:0000256" key="5">
    <source>
        <dbReference type="ARBA" id="ARBA00022833"/>
    </source>
</evidence>
<accession>A0A8K0GC57</accession>
<keyword evidence="11" id="KW-1185">Reference proteome</keyword>